<dbReference type="Proteomes" id="UP001163603">
    <property type="component" value="Chromosome 4"/>
</dbReference>
<name>A0ACC0YX31_9ROSI</name>
<sequence length="117" mass="13431">MDVEGVRNVINYDMPAYIKTHIYRVGWNARADQTGRCFTLLCKVELKRFNKMLQKADKNSCTDHSLPSSSIESLQPIYISALEKLKETVESEASRKRKIGFKFSKFGKGKKARRAKV</sequence>
<keyword evidence="2" id="KW-1185">Reference proteome</keyword>
<accession>A0ACC0YX31</accession>
<evidence type="ECO:0000313" key="1">
    <source>
        <dbReference type="EMBL" id="KAJ0042387.1"/>
    </source>
</evidence>
<gene>
    <name evidence="1" type="ORF">Pint_19508</name>
</gene>
<organism evidence="1 2">
    <name type="scientific">Pistacia integerrima</name>
    <dbReference type="NCBI Taxonomy" id="434235"/>
    <lineage>
        <taxon>Eukaryota</taxon>
        <taxon>Viridiplantae</taxon>
        <taxon>Streptophyta</taxon>
        <taxon>Embryophyta</taxon>
        <taxon>Tracheophyta</taxon>
        <taxon>Spermatophyta</taxon>
        <taxon>Magnoliopsida</taxon>
        <taxon>eudicotyledons</taxon>
        <taxon>Gunneridae</taxon>
        <taxon>Pentapetalae</taxon>
        <taxon>rosids</taxon>
        <taxon>malvids</taxon>
        <taxon>Sapindales</taxon>
        <taxon>Anacardiaceae</taxon>
        <taxon>Pistacia</taxon>
    </lineage>
</organism>
<evidence type="ECO:0000313" key="2">
    <source>
        <dbReference type="Proteomes" id="UP001163603"/>
    </source>
</evidence>
<proteinExistence type="predicted"/>
<protein>
    <submittedName>
        <fullName evidence="1">Uncharacterized protein</fullName>
    </submittedName>
</protein>
<dbReference type="EMBL" id="CM047739">
    <property type="protein sequence ID" value="KAJ0042387.1"/>
    <property type="molecule type" value="Genomic_DNA"/>
</dbReference>
<comment type="caution">
    <text evidence="1">The sequence shown here is derived from an EMBL/GenBank/DDBJ whole genome shotgun (WGS) entry which is preliminary data.</text>
</comment>
<reference evidence="2" key="1">
    <citation type="journal article" date="2023" name="G3 (Bethesda)">
        <title>Genome assembly and association tests identify interacting loci associated with vigor, precocity, and sex in interspecific pistachio rootstocks.</title>
        <authorList>
            <person name="Palmer W."/>
            <person name="Jacygrad E."/>
            <person name="Sagayaradj S."/>
            <person name="Cavanaugh K."/>
            <person name="Han R."/>
            <person name="Bertier L."/>
            <person name="Beede B."/>
            <person name="Kafkas S."/>
            <person name="Golino D."/>
            <person name="Preece J."/>
            <person name="Michelmore R."/>
        </authorList>
    </citation>
    <scope>NUCLEOTIDE SEQUENCE [LARGE SCALE GENOMIC DNA]</scope>
</reference>